<evidence type="ECO:0000313" key="1">
    <source>
        <dbReference type="EMBL" id="GAA3948987.1"/>
    </source>
</evidence>
<keyword evidence="2" id="KW-1185">Reference proteome</keyword>
<accession>A0ABP7NKB9</accession>
<sequence length="110" mass="12594">MHRKVSAPAIRPGAVNLNYGFRDFRRRWRDPGTGAVRLVPALDAFGGAARRHEQWARQQKQKKARRAQKEFEYNHAEHFTELSPAKGLPAYYAYAMPSLQTAPEIFDPSL</sequence>
<name>A0ABP7NKB9_9GAMM</name>
<organism evidence="1 2">
    <name type="scientific">Allohahella marinimesophila</name>
    <dbReference type="NCBI Taxonomy" id="1054972"/>
    <lineage>
        <taxon>Bacteria</taxon>
        <taxon>Pseudomonadati</taxon>
        <taxon>Pseudomonadota</taxon>
        <taxon>Gammaproteobacteria</taxon>
        <taxon>Oceanospirillales</taxon>
        <taxon>Hahellaceae</taxon>
        <taxon>Allohahella</taxon>
    </lineage>
</organism>
<protein>
    <submittedName>
        <fullName evidence="1">Uncharacterized protein</fullName>
    </submittedName>
</protein>
<dbReference type="EMBL" id="BAABBO010000001">
    <property type="protein sequence ID" value="GAA3948987.1"/>
    <property type="molecule type" value="Genomic_DNA"/>
</dbReference>
<evidence type="ECO:0000313" key="2">
    <source>
        <dbReference type="Proteomes" id="UP001501337"/>
    </source>
</evidence>
<proteinExistence type="predicted"/>
<gene>
    <name evidence="1" type="ORF">GCM10022278_05240</name>
</gene>
<reference evidence="2" key="1">
    <citation type="journal article" date="2019" name="Int. J. Syst. Evol. Microbiol.">
        <title>The Global Catalogue of Microorganisms (GCM) 10K type strain sequencing project: providing services to taxonomists for standard genome sequencing and annotation.</title>
        <authorList>
            <consortium name="The Broad Institute Genomics Platform"/>
            <consortium name="The Broad Institute Genome Sequencing Center for Infectious Disease"/>
            <person name="Wu L."/>
            <person name="Ma J."/>
        </authorList>
    </citation>
    <scope>NUCLEOTIDE SEQUENCE [LARGE SCALE GENOMIC DNA]</scope>
    <source>
        <strain evidence="2">JCM 17555</strain>
    </source>
</reference>
<comment type="caution">
    <text evidence="1">The sequence shown here is derived from an EMBL/GenBank/DDBJ whole genome shotgun (WGS) entry which is preliminary data.</text>
</comment>
<dbReference type="Proteomes" id="UP001501337">
    <property type="component" value="Unassembled WGS sequence"/>
</dbReference>